<evidence type="ECO:0000313" key="2">
    <source>
        <dbReference type="EMBL" id="TKR67671.1"/>
    </source>
</evidence>
<evidence type="ECO:0000313" key="3">
    <source>
        <dbReference type="Proteomes" id="UP000298663"/>
    </source>
</evidence>
<name>A0A4U5MER6_STECR</name>
<dbReference type="Proteomes" id="UP000298663">
    <property type="component" value="Unassembled WGS sequence"/>
</dbReference>
<feature type="region of interest" description="Disordered" evidence="1">
    <location>
        <begin position="34"/>
        <end position="60"/>
    </location>
</feature>
<dbReference type="AlphaFoldDB" id="A0A4U5MER6"/>
<evidence type="ECO:0000256" key="1">
    <source>
        <dbReference type="SAM" id="MobiDB-lite"/>
    </source>
</evidence>
<comment type="caution">
    <text evidence="2">The sequence shown here is derived from an EMBL/GenBank/DDBJ whole genome shotgun (WGS) entry which is preliminary data.</text>
</comment>
<accession>A0A4U5MER6</accession>
<keyword evidence="3" id="KW-1185">Reference proteome</keyword>
<protein>
    <submittedName>
        <fullName evidence="2">Uncharacterized protein</fullName>
    </submittedName>
</protein>
<dbReference type="EMBL" id="AZBU02000008">
    <property type="protein sequence ID" value="TKR67671.1"/>
    <property type="molecule type" value="Genomic_DNA"/>
</dbReference>
<proteinExistence type="predicted"/>
<gene>
    <name evidence="2" type="ORF">L596_023786</name>
</gene>
<reference evidence="2 3" key="2">
    <citation type="journal article" date="2019" name="G3 (Bethesda)">
        <title>Hybrid Assembly of the Genome of the Entomopathogenic Nematode Steinernema carpocapsae Identifies the X-Chromosome.</title>
        <authorList>
            <person name="Serra L."/>
            <person name="Macchietto M."/>
            <person name="Macias-Munoz A."/>
            <person name="McGill C.J."/>
            <person name="Rodriguez I.M."/>
            <person name="Rodriguez B."/>
            <person name="Murad R."/>
            <person name="Mortazavi A."/>
        </authorList>
    </citation>
    <scope>NUCLEOTIDE SEQUENCE [LARGE SCALE GENOMIC DNA]</scope>
    <source>
        <strain evidence="2 3">ALL</strain>
    </source>
</reference>
<organism evidence="2 3">
    <name type="scientific">Steinernema carpocapsae</name>
    <name type="common">Entomopathogenic nematode</name>
    <dbReference type="NCBI Taxonomy" id="34508"/>
    <lineage>
        <taxon>Eukaryota</taxon>
        <taxon>Metazoa</taxon>
        <taxon>Ecdysozoa</taxon>
        <taxon>Nematoda</taxon>
        <taxon>Chromadorea</taxon>
        <taxon>Rhabditida</taxon>
        <taxon>Tylenchina</taxon>
        <taxon>Panagrolaimomorpha</taxon>
        <taxon>Strongyloidoidea</taxon>
        <taxon>Steinernematidae</taxon>
        <taxon>Steinernema</taxon>
    </lineage>
</organism>
<reference evidence="2 3" key="1">
    <citation type="journal article" date="2015" name="Genome Biol.">
        <title>Comparative genomics of Steinernema reveals deeply conserved gene regulatory networks.</title>
        <authorList>
            <person name="Dillman A.R."/>
            <person name="Macchietto M."/>
            <person name="Porter C.F."/>
            <person name="Rogers A."/>
            <person name="Williams B."/>
            <person name="Antoshechkin I."/>
            <person name="Lee M.M."/>
            <person name="Goodwin Z."/>
            <person name="Lu X."/>
            <person name="Lewis E.E."/>
            <person name="Goodrich-Blair H."/>
            <person name="Stock S.P."/>
            <person name="Adams B.J."/>
            <person name="Sternberg P.W."/>
            <person name="Mortazavi A."/>
        </authorList>
    </citation>
    <scope>NUCLEOTIDE SEQUENCE [LARGE SCALE GENOMIC DNA]</scope>
    <source>
        <strain evidence="2 3">ALL</strain>
    </source>
</reference>
<sequence>MSTKPKVGSMPREVAEDLRLFLIRLLRSDTVSLRRRRREDKTRENNSSNQSSEKWFDSAGREDCAASCERFARWGPFGARKGSRRSIRGNRGIVWRFESKKRKRTSWTDRKRRVCAFSVNTNLGPSRRVQVEASSL</sequence>